<evidence type="ECO:0000256" key="1">
    <source>
        <dbReference type="ARBA" id="ARBA00009407"/>
    </source>
</evidence>
<dbReference type="PANTHER" id="PTHR13335">
    <property type="entry name" value="TARGET OF RAPAMYCIN COMPLEX 2 SUBUNIT MAPKAP1"/>
    <property type="match status" value="1"/>
</dbReference>
<evidence type="ECO:0000259" key="3">
    <source>
        <dbReference type="Pfam" id="PF05422"/>
    </source>
</evidence>
<evidence type="ECO:0008006" key="8">
    <source>
        <dbReference type="Google" id="ProtNLM"/>
    </source>
</evidence>
<evidence type="ECO:0000313" key="7">
    <source>
        <dbReference type="Proteomes" id="UP001642483"/>
    </source>
</evidence>
<feature type="region of interest" description="Disordered" evidence="2">
    <location>
        <begin position="63"/>
        <end position="91"/>
    </location>
</feature>
<dbReference type="Pfam" id="PF05422">
    <property type="entry name" value="SIN1"/>
    <property type="match status" value="1"/>
</dbReference>
<feature type="domain" description="CRIM" evidence="4">
    <location>
        <begin position="248"/>
        <end position="378"/>
    </location>
</feature>
<dbReference type="EMBL" id="CAWYQH010000001">
    <property type="protein sequence ID" value="CAK8671915.1"/>
    <property type="molecule type" value="Genomic_DNA"/>
</dbReference>
<accession>A0ABP0EWU2</accession>
<feature type="compositionally biased region" description="Polar residues" evidence="2">
    <location>
        <begin position="478"/>
        <end position="492"/>
    </location>
</feature>
<evidence type="ECO:0000256" key="2">
    <source>
        <dbReference type="SAM" id="MobiDB-lite"/>
    </source>
</evidence>
<dbReference type="Pfam" id="PF25322">
    <property type="entry name" value="RBD_SIN1"/>
    <property type="match status" value="1"/>
</dbReference>
<name>A0ABP0EWU2_CLALP</name>
<feature type="region of interest" description="Disordered" evidence="2">
    <location>
        <begin position="473"/>
        <end position="492"/>
    </location>
</feature>
<evidence type="ECO:0000259" key="4">
    <source>
        <dbReference type="Pfam" id="PF16978"/>
    </source>
</evidence>
<dbReference type="InterPro" id="IPR057339">
    <property type="entry name" value="RBD_SIN1"/>
</dbReference>
<keyword evidence="7" id="KW-1185">Reference proteome</keyword>
<sequence length="511" mass="57260">MDDDPDWLLRHIRHSFITSDDTGMCEMVIQDNDLLTLEEHRKRLQGQTFSPDRTDGSDFEVHFHKSSPPSQHGKCLHFSSPSPPKPTNVSLAPSPDISSGWDFGIRRRSNTAQKLERIRKERQSRVKVKNIHWKQMPEKYVSEHLDSMFEKKDKWKRKTSDESEELKHNAGHCDVTDGLVGKSSAFDDLNANLTKVSRQQLGISDDFDLPVQKKIVASHKGFKINKHKLSTTTSKGKSGQAAGAKSVSALSKQLAQSVHLAHNPFKDYSKFDGHGHEGSAITQRINIFVYVYGEPPPVYPLTVVVLVAGARISDLIGLACWKYLQENAGPKLKRCDVQGYSIYICEDDGEVDYGFPALDSYEPVSKFSFPTLALVEKHQVGDGTEEDGKFCESVFVKVNDYAGFSLIQVDDLSVKMGEVLKKAIKRRKGNKYVGVYRLEYQNKPGEVVDEDQTLDSTGVMEFCMVREHSARSKHLIQEKSNQTSASGSDVKYSATSSRSTTVQFLTLMSSS</sequence>
<dbReference type="Proteomes" id="UP001642483">
    <property type="component" value="Unassembled WGS sequence"/>
</dbReference>
<organism evidence="6 7">
    <name type="scientific">Clavelina lepadiformis</name>
    <name type="common">Light-bulb sea squirt</name>
    <name type="synonym">Ascidia lepadiformis</name>
    <dbReference type="NCBI Taxonomy" id="159417"/>
    <lineage>
        <taxon>Eukaryota</taxon>
        <taxon>Metazoa</taxon>
        <taxon>Chordata</taxon>
        <taxon>Tunicata</taxon>
        <taxon>Ascidiacea</taxon>
        <taxon>Aplousobranchia</taxon>
        <taxon>Clavelinidae</taxon>
        <taxon>Clavelina</taxon>
    </lineage>
</organism>
<feature type="domain" description="Sin1 N-terminal" evidence="3">
    <location>
        <begin position="16"/>
        <end position="153"/>
    </location>
</feature>
<dbReference type="InterPro" id="IPR031567">
    <property type="entry name" value="CRIM_dom"/>
</dbReference>
<gene>
    <name evidence="6" type="ORF">CVLEPA_LOCUS944</name>
</gene>
<dbReference type="InterPro" id="IPR008828">
    <property type="entry name" value="Sin1/Avo1"/>
</dbReference>
<reference evidence="6 7" key="1">
    <citation type="submission" date="2024-02" db="EMBL/GenBank/DDBJ databases">
        <authorList>
            <person name="Daric V."/>
            <person name="Darras S."/>
        </authorList>
    </citation>
    <scope>NUCLEOTIDE SEQUENCE [LARGE SCALE GENOMIC DNA]</scope>
</reference>
<proteinExistence type="inferred from homology"/>
<evidence type="ECO:0000313" key="6">
    <source>
        <dbReference type="EMBL" id="CAK8671915.1"/>
    </source>
</evidence>
<dbReference type="InterPro" id="IPR032679">
    <property type="entry name" value="Sin1_N"/>
</dbReference>
<dbReference type="PANTHER" id="PTHR13335:SF1">
    <property type="entry name" value="TARGET OF RAPAMYCIN COMPLEX 2 SUBUNIT MAPKAP1"/>
    <property type="match status" value="1"/>
</dbReference>
<dbReference type="Pfam" id="PF16978">
    <property type="entry name" value="CRIM"/>
    <property type="match status" value="1"/>
</dbReference>
<evidence type="ECO:0000259" key="5">
    <source>
        <dbReference type="Pfam" id="PF25322"/>
    </source>
</evidence>
<protein>
    <recommendedName>
        <fullName evidence="8">Stress-activated map kinase-interacting protein 1</fullName>
    </recommendedName>
</protein>
<feature type="domain" description="Target of rapamycin complex 2 subunit MAPKAP1-like Ras-binding" evidence="5">
    <location>
        <begin position="403"/>
        <end position="466"/>
    </location>
</feature>
<comment type="similarity">
    <text evidence="1">Belongs to the SIN1 family.</text>
</comment>
<comment type="caution">
    <text evidence="6">The sequence shown here is derived from an EMBL/GenBank/DDBJ whole genome shotgun (WGS) entry which is preliminary data.</text>
</comment>